<dbReference type="GO" id="GO:0016020">
    <property type="term" value="C:membrane"/>
    <property type="evidence" value="ECO:0007669"/>
    <property type="project" value="TreeGrafter"/>
</dbReference>
<dbReference type="CTD" id="8233135"/>
<dbReference type="EnsemblMetazoa" id="PHUM513960-RA">
    <property type="protein sequence ID" value="PHUM513960-PA"/>
    <property type="gene ID" value="PHUM513960"/>
</dbReference>
<dbReference type="InterPro" id="IPR019343">
    <property type="entry name" value="PPP1R21_N"/>
</dbReference>
<dbReference type="OrthoDB" id="5566667at2759"/>
<dbReference type="EMBL" id="DS235845">
    <property type="protein sequence ID" value="EEB18413.1"/>
    <property type="molecule type" value="Genomic_DNA"/>
</dbReference>
<gene>
    <name evidence="4" type="primary">8233135</name>
    <name evidence="3" type="ORF">Phum_PHUM513960</name>
</gene>
<dbReference type="STRING" id="121224.E0VYF7"/>
<dbReference type="InterPro" id="IPR040024">
    <property type="entry name" value="PPP1R21"/>
</dbReference>
<dbReference type="OMA" id="XFSQYLH"/>
<reference evidence="4" key="3">
    <citation type="submission" date="2021-02" db="UniProtKB">
        <authorList>
            <consortium name="EnsemblMetazoa"/>
        </authorList>
    </citation>
    <scope>IDENTIFICATION</scope>
    <source>
        <strain evidence="4">USDA</strain>
    </source>
</reference>
<feature type="coiled-coil region" evidence="1">
    <location>
        <begin position="428"/>
        <end position="459"/>
    </location>
</feature>
<dbReference type="FunCoup" id="E0VYF7">
    <property type="interactions" value="1252"/>
</dbReference>
<feature type="domain" description="Protein phosphatase 1 regulatory subunit 21 N-terminal" evidence="2">
    <location>
        <begin position="15"/>
        <end position="110"/>
    </location>
</feature>
<feature type="coiled-coil region" evidence="1">
    <location>
        <begin position="142"/>
        <end position="198"/>
    </location>
</feature>
<protein>
    <submittedName>
        <fullName evidence="3 4">ERC protein, putative</fullName>
    </submittedName>
</protein>
<feature type="coiled-coil region" evidence="1">
    <location>
        <begin position="523"/>
        <end position="614"/>
    </location>
</feature>
<dbReference type="HOGENOM" id="CLU_437635_0_0_1"/>
<dbReference type="RefSeq" id="XP_002431151.1">
    <property type="nucleotide sequence ID" value="XM_002431106.1"/>
</dbReference>
<evidence type="ECO:0000259" key="2">
    <source>
        <dbReference type="SMART" id="SM01254"/>
    </source>
</evidence>
<keyword evidence="5" id="KW-1185">Reference proteome</keyword>
<dbReference type="Pfam" id="PF21636">
    <property type="entry name" value="PPP1R21_C"/>
    <property type="match status" value="1"/>
</dbReference>
<evidence type="ECO:0000256" key="1">
    <source>
        <dbReference type="SAM" id="Coils"/>
    </source>
</evidence>
<dbReference type="GeneID" id="8233135"/>
<dbReference type="InterPro" id="IPR049372">
    <property type="entry name" value="PPP1R21_C"/>
</dbReference>
<accession>E0VYF7</accession>
<dbReference type="EMBL" id="AAZO01006252">
    <property type="status" value="NOT_ANNOTATED_CDS"/>
    <property type="molecule type" value="Genomic_DNA"/>
</dbReference>
<dbReference type="PANTHER" id="PTHR21448:SF0">
    <property type="entry name" value="PROTEIN PHOSPHATASE 1 REGULATORY SUBUNIT 21"/>
    <property type="match status" value="1"/>
</dbReference>
<dbReference type="PANTHER" id="PTHR21448">
    <property type="entry name" value="SMOOTH MUSCLE MYOSIN HEAVY CHAIN-RELATED"/>
    <property type="match status" value="1"/>
</dbReference>
<dbReference type="Pfam" id="PF10205">
    <property type="entry name" value="KLRAQ"/>
    <property type="match status" value="1"/>
</dbReference>
<dbReference type="GO" id="GO:0005769">
    <property type="term" value="C:early endosome"/>
    <property type="evidence" value="ECO:0007669"/>
    <property type="project" value="TreeGrafter"/>
</dbReference>
<keyword evidence="1" id="KW-0175">Coiled coil</keyword>
<proteinExistence type="predicted"/>
<organism>
    <name type="scientific">Pediculus humanus subsp. corporis</name>
    <name type="common">Body louse</name>
    <dbReference type="NCBI Taxonomy" id="121224"/>
    <lineage>
        <taxon>Eukaryota</taxon>
        <taxon>Metazoa</taxon>
        <taxon>Ecdysozoa</taxon>
        <taxon>Arthropoda</taxon>
        <taxon>Hexapoda</taxon>
        <taxon>Insecta</taxon>
        <taxon>Pterygota</taxon>
        <taxon>Neoptera</taxon>
        <taxon>Paraneoptera</taxon>
        <taxon>Psocodea</taxon>
        <taxon>Troctomorpha</taxon>
        <taxon>Phthiraptera</taxon>
        <taxon>Anoplura</taxon>
        <taxon>Pediculidae</taxon>
        <taxon>Pediculus</taxon>
    </lineage>
</organism>
<sequence>MEGGSLPSDLPAKYQKLASEYAKMRAQVGVLKKAVIDEQSQNAELKETLRAKEQNLRKTEQELDSLNFRNQQLTKRVTILQGDLDSVQTASKTKSKGVRESKDSVIVEELQKKITENANLVSMLHEQTEKYETEKFMLNQKLEVCEHKIKEYQSNLSAIENTKLAKYENEAKVLISKLQAKDDEINKYQCEIKQLKNDLIGKNIIDDFALKEQFSKLFNSLSLNNLFMLLSQFFLQIELRYNKIMENKQFEKFSEINQKNRLTLQDFSDKYLLYSSADINDKDFSVTFENLCESLDLYSSILNDNDKDVIAVLKELIDNIRKYWVEFSSCFKKLDSSALTSSDCDELANYISDIFRSFRNTCDYFLSALNEKFKSFQIHNESEKEILNILSNISLQCSGIFRNLTENISMLIQVFDSRIIKMKQKIALSQSQQNCEDWKQEIESLKSAHSKKIKELEEHIYCLSEATTPRSTNSSYLVQSPSEVTQQSEDQFDNVGDVSEMINKETEYLKYFNARANKLVADRQLAESKVTVFKDECEALQRRLEHSLENRLSLEDSLTEAQNNVSRLKEELLTTTSNYKEQLQSMSEHMANMNEKLASQQEEIEILKHELTEKFQGGKKGKQIQ</sequence>
<name>E0VYF7_PEDHC</name>
<dbReference type="VEuPathDB" id="VectorBase:PHUM513960"/>
<dbReference type="KEGG" id="phu:Phum_PHUM513960"/>
<evidence type="ECO:0000313" key="3">
    <source>
        <dbReference type="EMBL" id="EEB18413.1"/>
    </source>
</evidence>
<dbReference type="Proteomes" id="UP000009046">
    <property type="component" value="Unassembled WGS sequence"/>
</dbReference>
<dbReference type="eggNOG" id="KOG4421">
    <property type="taxonomic scope" value="Eukaryota"/>
</dbReference>
<dbReference type="SUPFAM" id="SSF57997">
    <property type="entry name" value="Tropomyosin"/>
    <property type="match status" value="1"/>
</dbReference>
<feature type="coiled-coil region" evidence="1">
    <location>
        <begin position="35"/>
        <end position="76"/>
    </location>
</feature>
<dbReference type="AlphaFoldDB" id="E0VYF7"/>
<dbReference type="SMART" id="SM01254">
    <property type="entry name" value="KLRAQ"/>
    <property type="match status" value="1"/>
</dbReference>
<dbReference type="InParanoid" id="E0VYF7"/>
<evidence type="ECO:0000313" key="5">
    <source>
        <dbReference type="Proteomes" id="UP000009046"/>
    </source>
</evidence>
<reference evidence="3" key="2">
    <citation type="submission" date="2007-04" db="EMBL/GenBank/DDBJ databases">
        <title>The genome of the human body louse.</title>
        <authorList>
            <consortium name="The Human Body Louse Genome Consortium"/>
            <person name="Kirkness E."/>
            <person name="Walenz B."/>
            <person name="Hass B."/>
            <person name="Bruggner R."/>
            <person name="Strausberg R."/>
        </authorList>
    </citation>
    <scope>NUCLEOTIDE SEQUENCE</scope>
    <source>
        <strain evidence="3">USDA</strain>
    </source>
</reference>
<reference evidence="3" key="1">
    <citation type="submission" date="2007-04" db="EMBL/GenBank/DDBJ databases">
        <title>Annotation of Pediculus humanus corporis strain USDA.</title>
        <authorList>
            <person name="Kirkness E."/>
            <person name="Hannick L."/>
            <person name="Hass B."/>
            <person name="Bruggner R."/>
            <person name="Lawson D."/>
            <person name="Bidwell S."/>
            <person name="Joardar V."/>
            <person name="Caler E."/>
            <person name="Walenz B."/>
            <person name="Inman J."/>
            <person name="Schobel S."/>
            <person name="Galinsky K."/>
            <person name="Amedeo P."/>
            <person name="Strausberg R."/>
        </authorList>
    </citation>
    <scope>NUCLEOTIDE SEQUENCE</scope>
    <source>
        <strain evidence="3">USDA</strain>
    </source>
</reference>
<evidence type="ECO:0000313" key="4">
    <source>
        <dbReference type="EnsemblMetazoa" id="PHUM513960-PA"/>
    </source>
</evidence>